<dbReference type="CDD" id="cd16936">
    <property type="entry name" value="HATPase_RsbW-like"/>
    <property type="match status" value="1"/>
</dbReference>
<dbReference type="Gene3D" id="3.30.450.20">
    <property type="entry name" value="PAS domain"/>
    <property type="match status" value="2"/>
</dbReference>
<dbReference type="GO" id="GO:0016301">
    <property type="term" value="F:kinase activity"/>
    <property type="evidence" value="ECO:0007669"/>
    <property type="project" value="UniProtKB-KW"/>
</dbReference>
<dbReference type="InterPro" id="IPR036890">
    <property type="entry name" value="HATPase_C_sf"/>
</dbReference>
<evidence type="ECO:0000256" key="8">
    <source>
        <dbReference type="ARBA" id="ARBA00022840"/>
    </source>
</evidence>
<dbReference type="SMART" id="SM00091">
    <property type="entry name" value="PAS"/>
    <property type="match status" value="1"/>
</dbReference>
<evidence type="ECO:0000259" key="16">
    <source>
        <dbReference type="PROSITE" id="PS50112"/>
    </source>
</evidence>
<dbReference type="Pfam" id="PF08448">
    <property type="entry name" value="PAS_4"/>
    <property type="match status" value="1"/>
</dbReference>
<organism evidence="17 18">
    <name type="scientific">Streptomyces caeruleatus</name>
    <dbReference type="NCBI Taxonomy" id="661399"/>
    <lineage>
        <taxon>Bacteria</taxon>
        <taxon>Bacillati</taxon>
        <taxon>Actinomycetota</taxon>
        <taxon>Actinomycetes</taxon>
        <taxon>Kitasatosporales</taxon>
        <taxon>Streptomycetaceae</taxon>
        <taxon>Streptomyces</taxon>
    </lineage>
</organism>
<dbReference type="Gene3D" id="3.60.40.10">
    <property type="entry name" value="PPM-type phosphatase domain"/>
    <property type="match status" value="1"/>
</dbReference>
<dbReference type="STRING" id="661399.AQJ67_40375"/>
<dbReference type="SUPFAM" id="SSF55874">
    <property type="entry name" value="ATPase domain of HSP90 chaperone/DNA topoisomerase II/histidine kinase"/>
    <property type="match status" value="1"/>
</dbReference>
<dbReference type="OrthoDB" id="118142at2"/>
<keyword evidence="3" id="KW-0808">Transferase</keyword>
<dbReference type="EMBL" id="LMWY01000058">
    <property type="protein sequence ID" value="KUN92558.1"/>
    <property type="molecule type" value="Genomic_DNA"/>
</dbReference>
<keyword evidence="9" id="KW-0460">Magnesium</keyword>
<evidence type="ECO:0000256" key="15">
    <source>
        <dbReference type="ARBA" id="ARBA00081350"/>
    </source>
</evidence>
<evidence type="ECO:0000313" key="18">
    <source>
        <dbReference type="Proteomes" id="UP000053429"/>
    </source>
</evidence>
<evidence type="ECO:0000313" key="17">
    <source>
        <dbReference type="EMBL" id="KUN92558.1"/>
    </source>
</evidence>
<dbReference type="SUPFAM" id="SSF81606">
    <property type="entry name" value="PP2C-like"/>
    <property type="match status" value="1"/>
</dbReference>
<dbReference type="InterPro" id="IPR001932">
    <property type="entry name" value="PPM-type_phosphatase-like_dom"/>
</dbReference>
<keyword evidence="6" id="KW-0418">Kinase</keyword>
<dbReference type="Pfam" id="PF13426">
    <property type="entry name" value="PAS_9"/>
    <property type="match status" value="1"/>
</dbReference>
<dbReference type="Proteomes" id="UP000053429">
    <property type="component" value="Unassembled WGS sequence"/>
</dbReference>
<dbReference type="FunFam" id="3.30.565.10:FF:000028">
    <property type="entry name" value="PAS sensor protein"/>
    <property type="match status" value="1"/>
</dbReference>
<dbReference type="InterPro" id="IPR003594">
    <property type="entry name" value="HATPase_dom"/>
</dbReference>
<evidence type="ECO:0000256" key="14">
    <source>
        <dbReference type="ARBA" id="ARBA00075117"/>
    </source>
</evidence>
<accession>A0A101THQ3</accession>
<evidence type="ECO:0000256" key="5">
    <source>
        <dbReference type="ARBA" id="ARBA00022741"/>
    </source>
</evidence>
<evidence type="ECO:0000256" key="10">
    <source>
        <dbReference type="ARBA" id="ARBA00022912"/>
    </source>
</evidence>
<keyword evidence="10" id="KW-0904">Protein phosphatase</keyword>
<dbReference type="EC" id="3.1.3.16" evidence="1"/>
<dbReference type="GO" id="GO:0046872">
    <property type="term" value="F:metal ion binding"/>
    <property type="evidence" value="ECO:0007669"/>
    <property type="project" value="UniProtKB-KW"/>
</dbReference>
<reference evidence="17 18" key="1">
    <citation type="submission" date="2015-10" db="EMBL/GenBank/DDBJ databases">
        <title>Draft genome sequence of Streptomyces caeruleatus NRRL B-24802, type strain for the species Streptomyces caeruleatus.</title>
        <authorList>
            <person name="Ruckert C."/>
            <person name="Winkler A."/>
            <person name="Kalinowski J."/>
            <person name="Kampfer P."/>
            <person name="Glaeser S."/>
        </authorList>
    </citation>
    <scope>NUCLEOTIDE SEQUENCE [LARGE SCALE GENOMIC DNA]</scope>
    <source>
        <strain evidence="17 18">NRRL B-24802</strain>
    </source>
</reference>
<dbReference type="InterPro" id="IPR013656">
    <property type="entry name" value="PAS_4"/>
</dbReference>
<feature type="domain" description="PAS" evidence="16">
    <location>
        <begin position="22"/>
        <end position="49"/>
    </location>
</feature>
<evidence type="ECO:0000256" key="7">
    <source>
        <dbReference type="ARBA" id="ARBA00022801"/>
    </source>
</evidence>
<dbReference type="InterPro" id="IPR029016">
    <property type="entry name" value="GAF-like_dom_sf"/>
</dbReference>
<keyword evidence="4" id="KW-0479">Metal-binding</keyword>
<evidence type="ECO:0000256" key="11">
    <source>
        <dbReference type="ARBA" id="ARBA00023211"/>
    </source>
</evidence>
<keyword evidence="11" id="KW-0464">Manganese</keyword>
<keyword evidence="5" id="KW-0547">Nucleotide-binding</keyword>
<dbReference type="Pfam" id="PF13581">
    <property type="entry name" value="HATPase_c_2"/>
    <property type="match status" value="1"/>
</dbReference>
<dbReference type="GO" id="GO:0005524">
    <property type="term" value="F:ATP binding"/>
    <property type="evidence" value="ECO:0007669"/>
    <property type="project" value="UniProtKB-KW"/>
</dbReference>
<dbReference type="InterPro" id="IPR052016">
    <property type="entry name" value="Bact_Sigma-Reg"/>
</dbReference>
<comment type="catalytic activity">
    <reaction evidence="12">
        <text>O-phospho-L-seryl-[protein] + H2O = L-seryl-[protein] + phosphate</text>
        <dbReference type="Rhea" id="RHEA:20629"/>
        <dbReference type="Rhea" id="RHEA-COMP:9863"/>
        <dbReference type="Rhea" id="RHEA-COMP:11604"/>
        <dbReference type="ChEBI" id="CHEBI:15377"/>
        <dbReference type="ChEBI" id="CHEBI:29999"/>
        <dbReference type="ChEBI" id="CHEBI:43474"/>
        <dbReference type="ChEBI" id="CHEBI:83421"/>
        <dbReference type="EC" id="3.1.3.16"/>
    </reaction>
</comment>
<evidence type="ECO:0000256" key="4">
    <source>
        <dbReference type="ARBA" id="ARBA00022723"/>
    </source>
</evidence>
<dbReference type="PANTHER" id="PTHR43156:SF2">
    <property type="entry name" value="STAGE II SPORULATION PROTEIN E"/>
    <property type="match status" value="1"/>
</dbReference>
<keyword evidence="18" id="KW-1185">Reference proteome</keyword>
<sequence length="796" mass="85576">MNASASRSSRRAASHTALATAVLGSEGTILRWSRAATELLGRTSEEVCGHLVWELFADALAYPWGNVRRRSLFPGTGQARLRHRSGSTVEVVFHALALEGGEYVVLAAPSHLVADEGDAWSLGGLFRQGRIVVCVHDTDLNIARADATLRTFTGTPWPVGALRDILSPEEVEATEAALRQVLDTGVPLVGRPGRLRWPLPPGRRRTMSLSAFQLENASGHPTGVATVFTDISEQERIRRHLALRHAAAERIGASLDVNRTAQDLAEILVTSLGDLAWVVLADAVFEGDEPPKLVGGGRWHMRRAAVASASGTWPSRLLPPLAEYPPLPDGPIMQHLQRGKAVTGHRTEHPMFHIPELEPLFIPEHGHSFMSSPLYARGLVLGLVVVWRTEKPDAFDDVDSGVLTEIASRAALSVDNARRYTHERRAAIALQRHLLPQATTSTTAADTVGLYQPAGGGAEIGGDWFDVIHLPSLRVALVVGDVIGHGLHATATMGRLRTAVQTLADLDLDPTELLTHLDGLVQRLATETTDAQDSIGGTCLYAVYDPTSGRCTMASAGHPPPVCVQPGGTARLLGLSPGPPLGVGGMPFESATITLEPGSVLALYTDGLVQGVDIDIDTGTRRLVSSLAAHCRSGHSLNDAGRDVFSLLGDAPPRDDVTLLLARTRVLSTDDTAHWEFPADPAVVAKARGAIADRLSAWGLDDLAFTTELIVSELVTNAIRYAGGPVGLRLIREDRLICEVTDPSTTQPRLRRARWTDEGGRGLFLVAQLTTRWGSRYGRYGKTIWTEQPINRGTAT</sequence>
<keyword evidence="2" id="KW-0597">Phosphoprotein</keyword>
<comment type="function">
    <text evidence="13">Primarily acts as an independent SigF regulator that is sensitive to the osmosensory signal, mediating the cross talk of PknD with the SigF regulon. Possesses both phosphatase and kinase activities. The kinase domain functions as a classic anti-sigma factor-like kinase to phosphorylate the anti-anti-sigma factor domain at the canonical regulatory site, and the phosphatase domain antagonizes this activity.</text>
</comment>
<gene>
    <name evidence="17" type="ORF">AQJ67_40375</name>
</gene>
<evidence type="ECO:0000256" key="6">
    <source>
        <dbReference type="ARBA" id="ARBA00022777"/>
    </source>
</evidence>
<comment type="caution">
    <text evidence="17">The sequence shown here is derived from an EMBL/GenBank/DDBJ whole genome shotgun (WGS) entry which is preliminary data.</text>
</comment>
<dbReference type="InterPro" id="IPR000014">
    <property type="entry name" value="PAS"/>
</dbReference>
<dbReference type="CDD" id="cd00130">
    <property type="entry name" value="PAS"/>
    <property type="match status" value="1"/>
</dbReference>
<name>A0A101THQ3_9ACTN</name>
<dbReference type="Gene3D" id="3.30.565.10">
    <property type="entry name" value="Histidine kinase-like ATPase, C-terminal domain"/>
    <property type="match status" value="1"/>
</dbReference>
<evidence type="ECO:0000256" key="3">
    <source>
        <dbReference type="ARBA" id="ARBA00022679"/>
    </source>
</evidence>
<dbReference type="Pfam" id="PF07228">
    <property type="entry name" value="SpoIIE"/>
    <property type="match status" value="1"/>
</dbReference>
<dbReference type="Gene3D" id="3.30.450.40">
    <property type="match status" value="1"/>
</dbReference>
<dbReference type="InterPro" id="IPR036457">
    <property type="entry name" value="PPM-type-like_dom_sf"/>
</dbReference>
<keyword evidence="7" id="KW-0378">Hydrolase</keyword>
<dbReference type="PROSITE" id="PS50112">
    <property type="entry name" value="PAS"/>
    <property type="match status" value="1"/>
</dbReference>
<dbReference type="NCBIfam" id="TIGR00229">
    <property type="entry name" value="sensory_box"/>
    <property type="match status" value="1"/>
</dbReference>
<protein>
    <recommendedName>
        <fullName evidence="1">protein-serine/threonine phosphatase</fullName>
        <ecNumber evidence="1">3.1.3.16</ecNumber>
    </recommendedName>
    <alternativeName>
        <fullName evidence="15">Protein-serine/threonine phosphatase</fullName>
    </alternativeName>
    <alternativeName>
        <fullName evidence="14">Serine/threonine-protein kinase</fullName>
    </alternativeName>
</protein>
<dbReference type="SUPFAM" id="SSF55781">
    <property type="entry name" value="GAF domain-like"/>
    <property type="match status" value="1"/>
</dbReference>
<dbReference type="FunFam" id="3.60.40.10:FF:000005">
    <property type="entry name" value="Serine/threonine protein phosphatase"/>
    <property type="match status" value="1"/>
</dbReference>
<dbReference type="AlphaFoldDB" id="A0A101THQ3"/>
<evidence type="ECO:0000256" key="2">
    <source>
        <dbReference type="ARBA" id="ARBA00022553"/>
    </source>
</evidence>
<dbReference type="InterPro" id="IPR035965">
    <property type="entry name" value="PAS-like_dom_sf"/>
</dbReference>
<evidence type="ECO:0000256" key="1">
    <source>
        <dbReference type="ARBA" id="ARBA00013081"/>
    </source>
</evidence>
<dbReference type="PANTHER" id="PTHR43156">
    <property type="entry name" value="STAGE II SPORULATION PROTEIN E-RELATED"/>
    <property type="match status" value="1"/>
</dbReference>
<evidence type="ECO:0000256" key="13">
    <source>
        <dbReference type="ARBA" id="ARBA00056274"/>
    </source>
</evidence>
<proteinExistence type="predicted"/>
<evidence type="ECO:0000256" key="9">
    <source>
        <dbReference type="ARBA" id="ARBA00022842"/>
    </source>
</evidence>
<dbReference type="SUPFAM" id="SSF55785">
    <property type="entry name" value="PYP-like sensor domain (PAS domain)"/>
    <property type="match status" value="2"/>
</dbReference>
<dbReference type="GO" id="GO:0004722">
    <property type="term" value="F:protein serine/threonine phosphatase activity"/>
    <property type="evidence" value="ECO:0007669"/>
    <property type="project" value="UniProtKB-EC"/>
</dbReference>
<dbReference type="SMART" id="SM00331">
    <property type="entry name" value="PP2C_SIG"/>
    <property type="match status" value="1"/>
</dbReference>
<evidence type="ECO:0000256" key="12">
    <source>
        <dbReference type="ARBA" id="ARBA00047761"/>
    </source>
</evidence>
<keyword evidence="8" id="KW-0067">ATP-binding</keyword>